<feature type="signal peptide" evidence="1">
    <location>
        <begin position="1"/>
        <end position="24"/>
    </location>
</feature>
<evidence type="ECO:0000256" key="1">
    <source>
        <dbReference type="SAM" id="SignalP"/>
    </source>
</evidence>
<dbReference type="InterPro" id="IPR025396">
    <property type="entry name" value="DUF4302"/>
</dbReference>
<gene>
    <name evidence="3" type="ORF">BOLFYP28_01887</name>
    <name evidence="2" type="ORF">PQ628_03250</name>
</gene>
<organism evidence="3">
    <name type="scientific">Bacteroides ovatus</name>
    <dbReference type="NCBI Taxonomy" id="28116"/>
    <lineage>
        <taxon>Bacteria</taxon>
        <taxon>Pseudomonadati</taxon>
        <taxon>Bacteroidota</taxon>
        <taxon>Bacteroidia</taxon>
        <taxon>Bacteroidales</taxon>
        <taxon>Bacteroidaceae</taxon>
        <taxon>Bacteroides</taxon>
    </lineage>
</organism>
<evidence type="ECO:0000313" key="3">
    <source>
        <dbReference type="EMBL" id="VYT21841.1"/>
    </source>
</evidence>
<dbReference type="RefSeq" id="WP_004324099.1">
    <property type="nucleotide sequence ID" value="NZ_CAAKNR010000218.1"/>
</dbReference>
<reference evidence="2" key="2">
    <citation type="submission" date="2022-10" db="EMBL/GenBank/DDBJ databases">
        <title>Human gut microbiome strain richness.</title>
        <authorList>
            <person name="Chen-Liaw A."/>
        </authorList>
    </citation>
    <scope>NUCLEOTIDE SEQUENCE</scope>
    <source>
        <strain evidence="2">RTP21484st1_H8_RTP21484_190118</strain>
    </source>
</reference>
<name>A0A6N2V0G0_BACOV</name>
<feature type="chain" id="PRO_5042740104" evidence="1">
    <location>
        <begin position="25"/>
        <end position="453"/>
    </location>
</feature>
<dbReference type="EMBL" id="CACRTD010000032">
    <property type="protein sequence ID" value="VYT21841.1"/>
    <property type="molecule type" value="Genomic_DNA"/>
</dbReference>
<dbReference type="KEGG" id="boa:Bovatus_03209"/>
<dbReference type="EMBL" id="JAQQPO010000003">
    <property type="protein sequence ID" value="MDC7957216.1"/>
    <property type="molecule type" value="Genomic_DNA"/>
</dbReference>
<dbReference type="PROSITE" id="PS51257">
    <property type="entry name" value="PROKAR_LIPOPROTEIN"/>
    <property type="match status" value="1"/>
</dbReference>
<evidence type="ECO:0000313" key="2">
    <source>
        <dbReference type="EMBL" id="MDC7957216.1"/>
    </source>
</evidence>
<reference evidence="3" key="1">
    <citation type="submission" date="2019-11" db="EMBL/GenBank/DDBJ databases">
        <authorList>
            <person name="Feng L."/>
        </authorList>
    </citation>
    <scope>NUCLEOTIDE SEQUENCE</scope>
    <source>
        <strain evidence="3">BovatusLFYP28</strain>
    </source>
</reference>
<protein>
    <submittedName>
        <fullName evidence="2">DUF4302 domain-containing protein</fullName>
    </submittedName>
</protein>
<keyword evidence="1" id="KW-0732">Signal</keyword>
<dbReference type="AlphaFoldDB" id="A0A6N2V0G0"/>
<dbReference type="Pfam" id="PF14135">
    <property type="entry name" value="DUF4302"/>
    <property type="match status" value="1"/>
</dbReference>
<sequence>MKIVYTYYLLTCVALCSIFSSCNNETDIYMENPDKRIQTKMQEYTDILTGAPDGWIAEINTQLGGIHTLWMQFTADNRVSMMFDYVEYYRDLKASPFESSYILKPLQGPTISFDTYSFLSIFADPNQLMNGAGQAGTGLGADYEYEIISYKNDQFLLKGRKNKMEATLTKATNEEREAIKNGALMENQDQAPIYQKKYFTFSYKGQAYDFVSNGRKTGFLSANNGNPTLQIEGSKIDLNGNIVMMNPLILNGYEIYQFNKTSTGYTTQVGNDILEIKGGTTPIVPLFNAPPGAIHQTMVVYNDMQNQWSSEYFDKHKAAVSNLFAFTQTQFYIVYVAIHMYTDGSIVEIGYKIYQNGSLGADTYGFYYTFNYQKNSDGSITFGDYTPFDTSNPNHEEFDKCLSPILDGYFKKHKFFIKSWPALYNNSSQYVMSSLIPAEDKTLGVMVGVPMTF</sequence>
<accession>A0A6N2V0G0</accession>
<dbReference type="Proteomes" id="UP001215078">
    <property type="component" value="Unassembled WGS sequence"/>
</dbReference>
<proteinExistence type="predicted"/>